<dbReference type="EMBL" id="GECU01025227">
    <property type="protein sequence ID" value="JAS82479.1"/>
    <property type="molecule type" value="Transcribed_RNA"/>
</dbReference>
<dbReference type="PANTHER" id="PTHR11505">
    <property type="entry name" value="L1 TRANSPOSABLE ELEMENT-RELATED"/>
    <property type="match status" value="1"/>
</dbReference>
<dbReference type="EMBL" id="GECU01000205">
    <property type="protein sequence ID" value="JAT07502.1"/>
    <property type="molecule type" value="Transcribed_RNA"/>
</dbReference>
<name>A0A1B6K7U1_9HEMI</name>
<protein>
    <submittedName>
        <fullName evidence="4">Uncharacterized protein</fullName>
    </submittedName>
</protein>
<dbReference type="AlphaFoldDB" id="A0A1B6K7U1"/>
<proteinExistence type="predicted"/>
<evidence type="ECO:0000313" key="4">
    <source>
        <dbReference type="EMBL" id="JAT07502.1"/>
    </source>
</evidence>
<gene>
    <name evidence="4" type="ORF">g.5482</name>
    <name evidence="3" type="ORF">g.5483</name>
</gene>
<evidence type="ECO:0000313" key="3">
    <source>
        <dbReference type="EMBL" id="JAS82479.1"/>
    </source>
</evidence>
<reference evidence="4" key="1">
    <citation type="submission" date="2015-11" db="EMBL/GenBank/DDBJ databases">
        <title>De novo transcriptome assembly of four potential Pierce s Disease insect vectors from Arizona vineyards.</title>
        <authorList>
            <person name="Tassone E.E."/>
        </authorList>
    </citation>
    <scope>NUCLEOTIDE SEQUENCE</scope>
</reference>
<feature type="domain" description="FP protein N-terminal" evidence="1">
    <location>
        <begin position="9"/>
        <end position="84"/>
    </location>
</feature>
<dbReference type="InterPro" id="IPR057251">
    <property type="entry name" value="FP_C"/>
</dbReference>
<dbReference type="Pfam" id="PF25298">
    <property type="entry name" value="Baculo_FP_2nd"/>
    <property type="match status" value="1"/>
</dbReference>
<dbReference type="Pfam" id="PF03258">
    <property type="entry name" value="Baculo_FP"/>
    <property type="match status" value="1"/>
</dbReference>
<sequence length="157" mass="17871">DLEQYSRRNCVELQGIPEANNESVVQIVKDVGKALNVNIADDMIDVCHRVGSKDNPSRPRGIIVKFVRRTDKELLINKRREKRQDFSTRHIGLAVDKPIFVNESLSPARRRLLGQAREVKKTRNIKYLWLRGGNILMRVSDGSPAIEIKSAADLENL</sequence>
<evidence type="ECO:0000259" key="1">
    <source>
        <dbReference type="Pfam" id="PF03258"/>
    </source>
</evidence>
<accession>A0A1B6K7U1</accession>
<feature type="non-terminal residue" evidence="4">
    <location>
        <position position="1"/>
    </location>
</feature>
<dbReference type="InterPro" id="IPR004244">
    <property type="entry name" value="Transposase_22"/>
</dbReference>
<dbReference type="Gene3D" id="3.30.70.1820">
    <property type="entry name" value="L1 transposable element, RRM domain"/>
    <property type="match status" value="1"/>
</dbReference>
<evidence type="ECO:0000259" key="2">
    <source>
        <dbReference type="Pfam" id="PF25298"/>
    </source>
</evidence>
<organism evidence="4">
    <name type="scientific">Homalodisca liturata</name>
    <dbReference type="NCBI Taxonomy" id="320908"/>
    <lineage>
        <taxon>Eukaryota</taxon>
        <taxon>Metazoa</taxon>
        <taxon>Ecdysozoa</taxon>
        <taxon>Arthropoda</taxon>
        <taxon>Hexapoda</taxon>
        <taxon>Insecta</taxon>
        <taxon>Pterygota</taxon>
        <taxon>Neoptera</taxon>
        <taxon>Paraneoptera</taxon>
        <taxon>Hemiptera</taxon>
        <taxon>Auchenorrhyncha</taxon>
        <taxon>Membracoidea</taxon>
        <taxon>Cicadellidae</taxon>
        <taxon>Cicadellinae</taxon>
        <taxon>Proconiini</taxon>
        <taxon>Homalodisca</taxon>
    </lineage>
</organism>
<dbReference type="InterPro" id="IPR004941">
    <property type="entry name" value="FP_N"/>
</dbReference>
<feature type="domain" description="FP protein C-terminal" evidence="2">
    <location>
        <begin position="107"/>
        <end position="157"/>
    </location>
</feature>